<gene>
    <name evidence="3" type="ORF">DWQ67_02605</name>
</gene>
<comment type="caution">
    <text evidence="3">The sequence shown here is derived from an EMBL/GenBank/DDBJ whole genome shotgun (WGS) entry which is preliminary data.</text>
</comment>
<reference evidence="3 4" key="1">
    <citation type="submission" date="2018-07" db="EMBL/GenBank/DDBJ databases">
        <title>Arthrobacter sp. nov., isolated from raw cow's milk with high bacterial count.</title>
        <authorList>
            <person name="Hahne J."/>
            <person name="Isele D."/>
            <person name="Lipski A."/>
        </authorList>
    </citation>
    <scope>NUCLEOTIDE SEQUENCE [LARGE SCALE GENOMIC DNA]</scope>
    <source>
        <strain evidence="3 4">JZ R-183</strain>
    </source>
</reference>
<dbReference type="Proteomes" id="UP000273119">
    <property type="component" value="Unassembled WGS sequence"/>
</dbReference>
<name>A0A496PMQ4_9MICC</name>
<feature type="compositionally biased region" description="Basic and acidic residues" evidence="1">
    <location>
        <begin position="66"/>
        <end position="81"/>
    </location>
</feature>
<evidence type="ECO:0000313" key="4">
    <source>
        <dbReference type="Proteomes" id="UP000273119"/>
    </source>
</evidence>
<accession>A0A496PMQ4</accession>
<evidence type="ECO:0000313" key="3">
    <source>
        <dbReference type="EMBL" id="RKW71736.1"/>
    </source>
</evidence>
<protein>
    <submittedName>
        <fullName evidence="3">Uncharacterized protein</fullName>
    </submittedName>
</protein>
<evidence type="ECO:0000256" key="2">
    <source>
        <dbReference type="SAM" id="Phobius"/>
    </source>
</evidence>
<dbReference type="AlphaFoldDB" id="A0A496PMQ4"/>
<organism evidence="3 4">
    <name type="scientific">Galactobacter caseinivorans</name>
    <dbReference type="NCBI Taxonomy" id="2676123"/>
    <lineage>
        <taxon>Bacteria</taxon>
        <taxon>Bacillati</taxon>
        <taxon>Actinomycetota</taxon>
        <taxon>Actinomycetes</taxon>
        <taxon>Micrococcales</taxon>
        <taxon>Micrococcaceae</taxon>
        <taxon>Galactobacter</taxon>
    </lineage>
</organism>
<sequence>MTDPTFLGTLITVIAGIIAAVLAWLGTRFQAKASRETTSTQTLLDGLAARVASLEKRVSDQQMEIDQERHERGKAQKERDEAIRQAREADDTLRDHRELLEDFVQHSEQLMAWGSPTAPPPPPLPSWRIRQYRDDLAANATVLRRQQESETP</sequence>
<proteinExistence type="predicted"/>
<keyword evidence="2" id="KW-0812">Transmembrane</keyword>
<dbReference type="RefSeq" id="WP_121483999.1">
    <property type="nucleotide sequence ID" value="NZ_QQXL01000001.1"/>
</dbReference>
<keyword evidence="2" id="KW-0472">Membrane</keyword>
<evidence type="ECO:0000256" key="1">
    <source>
        <dbReference type="SAM" id="MobiDB-lite"/>
    </source>
</evidence>
<feature type="transmembrane region" description="Helical" evidence="2">
    <location>
        <begin position="6"/>
        <end position="25"/>
    </location>
</feature>
<feature type="region of interest" description="Disordered" evidence="1">
    <location>
        <begin position="58"/>
        <end position="81"/>
    </location>
</feature>
<dbReference type="EMBL" id="QQXL01000001">
    <property type="protein sequence ID" value="RKW71736.1"/>
    <property type="molecule type" value="Genomic_DNA"/>
</dbReference>
<keyword evidence="2" id="KW-1133">Transmembrane helix</keyword>
<keyword evidence="4" id="KW-1185">Reference proteome</keyword>